<feature type="coiled-coil region" evidence="1">
    <location>
        <begin position="386"/>
        <end position="417"/>
    </location>
</feature>
<evidence type="ECO:0000259" key="2">
    <source>
        <dbReference type="Pfam" id="PF15542"/>
    </source>
</evidence>
<dbReference type="PATRIC" id="fig|1303.87.peg.725"/>
<name>A0A139RN82_STROR</name>
<gene>
    <name evidence="3" type="ORF">SORDD17_00599</name>
</gene>
<protein>
    <submittedName>
        <fullName evidence="3">Phage minor capsid protein</fullName>
    </submittedName>
</protein>
<comment type="caution">
    <text evidence="3">The sequence shown here is derived from an EMBL/GenBank/DDBJ whole genome shotgun (WGS) entry which is preliminary data.</text>
</comment>
<dbReference type="Pfam" id="PF06152">
    <property type="entry name" value="Phage_min_cap2"/>
    <property type="match status" value="1"/>
</dbReference>
<dbReference type="GO" id="GO:0005198">
    <property type="term" value="F:structural molecule activity"/>
    <property type="evidence" value="ECO:0007669"/>
    <property type="project" value="InterPro"/>
</dbReference>
<feature type="domain" description="Bacterial toxin 50" evidence="2">
    <location>
        <begin position="427"/>
        <end position="530"/>
    </location>
</feature>
<accession>A0A139RN82</accession>
<dbReference type="Proteomes" id="UP000072989">
    <property type="component" value="Unassembled WGS sequence"/>
</dbReference>
<evidence type="ECO:0000313" key="3">
    <source>
        <dbReference type="EMBL" id="KXU16203.1"/>
    </source>
</evidence>
<keyword evidence="1" id="KW-0175">Coiled coil</keyword>
<evidence type="ECO:0000256" key="1">
    <source>
        <dbReference type="SAM" id="Coils"/>
    </source>
</evidence>
<dbReference type="AlphaFoldDB" id="A0A139RN82"/>
<dbReference type="Pfam" id="PF15542">
    <property type="entry name" value="Ntox50"/>
    <property type="match status" value="1"/>
</dbReference>
<reference evidence="3 4" key="1">
    <citation type="submission" date="2016-01" db="EMBL/GenBank/DDBJ databases">
        <title>Highly variable Streptococcus oralis are common among viridans streptococci isolated from primates.</title>
        <authorList>
            <person name="Denapaite D."/>
            <person name="Rieger M."/>
            <person name="Koendgen S."/>
            <person name="Brueckner R."/>
            <person name="Ochigava I."/>
            <person name="Kappeler P."/>
            <person name="Maetz-Rensing K."/>
            <person name="Leendertz F."/>
            <person name="Hakenbeck R."/>
        </authorList>
    </citation>
    <scope>NUCLEOTIDE SEQUENCE [LARGE SCALE GENOMIC DNA]</scope>
    <source>
        <strain evidence="3 4">DD17</strain>
    </source>
</reference>
<dbReference type="EMBL" id="LQZE01000124">
    <property type="protein sequence ID" value="KXU16203.1"/>
    <property type="molecule type" value="Genomic_DNA"/>
</dbReference>
<sequence>MKEKKPIKLNDEQLMLDASQVADIYHQLTLELFDQVIDRIKERGSASLDDNPYIWQLEKMNEMGLLNEDNLKLISDRSGIAEEQLRHVIQNEGYKIYKDTKQQLLEATGGGGFAGNSIIQTNLAAYVNQAMGDIDNLINTTLPMSVRKVYQSIVQESVAKVVTGLTTSDKAISDTVMKWAQKGFYGFTDSQGKNWKADTYARQVIKSTAWRVYREVRLAPAEELGIDTYYYSKKSTAREMCAPLQHQIVTTGVARTEAGERILALSDYGYGYAGGCQGINCTHEMTPYIPGANYKPDLPDELKDLTPEQAIENANVQAKQRALERSIRQSKEFLHVAEKLGDSELISKYKSKVRIQQGAMRDYLKQHPFLHRDYAREKYYDDPYTKAKKEVKVRKELEKLEKHRAEQKEMREKFNSAVKSGIIKTEINNEHFENHIRGTKGYEKYLQKNLEKGAPPPSYLTITKEECQALVDRYAGTGQFKYDPKSTKMQEIISQNKPIGTYIDPRTGEVVENTTDFRIHYSKTGSHIVPTIKGKGDRK</sequence>
<organism evidence="3 4">
    <name type="scientific">Streptococcus oralis</name>
    <dbReference type="NCBI Taxonomy" id="1303"/>
    <lineage>
        <taxon>Bacteria</taxon>
        <taxon>Bacillati</taxon>
        <taxon>Bacillota</taxon>
        <taxon>Bacilli</taxon>
        <taxon>Lactobacillales</taxon>
        <taxon>Streptococcaceae</taxon>
        <taxon>Streptococcus</taxon>
    </lineage>
</organism>
<dbReference type="InterPro" id="IPR029100">
    <property type="entry name" value="Ntox50"/>
</dbReference>
<proteinExistence type="predicted"/>
<dbReference type="RefSeq" id="WP_061865551.1">
    <property type="nucleotide sequence ID" value="NZ_KQ970795.1"/>
</dbReference>
<dbReference type="InterPro" id="IPR009319">
    <property type="entry name" value="Phage_A118_VSP1"/>
</dbReference>
<evidence type="ECO:0000313" key="4">
    <source>
        <dbReference type="Proteomes" id="UP000072989"/>
    </source>
</evidence>